<name>A0ABP8URN0_9ACTN</name>
<evidence type="ECO:0000313" key="11">
    <source>
        <dbReference type="Proteomes" id="UP001501442"/>
    </source>
</evidence>
<proteinExistence type="predicted"/>
<comment type="caution">
    <text evidence="10">The sequence shown here is derived from an EMBL/GenBank/DDBJ whole genome shotgun (WGS) entry which is preliminary data.</text>
</comment>
<dbReference type="SUPFAM" id="SSF56112">
    <property type="entry name" value="Protein kinase-like (PK-like)"/>
    <property type="match status" value="1"/>
</dbReference>
<dbReference type="Gene3D" id="1.10.510.10">
    <property type="entry name" value="Transferase(Phosphotransferase) domain 1"/>
    <property type="match status" value="1"/>
</dbReference>
<reference evidence="11" key="1">
    <citation type="journal article" date="2019" name="Int. J. Syst. Evol. Microbiol.">
        <title>The Global Catalogue of Microorganisms (GCM) 10K type strain sequencing project: providing services to taxonomists for standard genome sequencing and annotation.</title>
        <authorList>
            <consortium name="The Broad Institute Genomics Platform"/>
            <consortium name="The Broad Institute Genome Sequencing Center for Infectious Disease"/>
            <person name="Wu L."/>
            <person name="Ma J."/>
        </authorList>
    </citation>
    <scope>NUCLEOTIDE SEQUENCE [LARGE SCALE GENOMIC DNA]</scope>
    <source>
        <strain evidence="11">JCM 17939</strain>
    </source>
</reference>
<accession>A0ABP8URN0</accession>
<evidence type="ECO:0000256" key="1">
    <source>
        <dbReference type="ARBA" id="ARBA00012513"/>
    </source>
</evidence>
<dbReference type="Gene3D" id="3.30.200.20">
    <property type="entry name" value="Phosphorylase Kinase, domain 1"/>
    <property type="match status" value="1"/>
</dbReference>
<feature type="region of interest" description="Disordered" evidence="7">
    <location>
        <begin position="395"/>
        <end position="491"/>
    </location>
</feature>
<evidence type="ECO:0000256" key="4">
    <source>
        <dbReference type="ARBA" id="ARBA00022741"/>
    </source>
</evidence>
<dbReference type="Proteomes" id="UP001501442">
    <property type="component" value="Unassembled WGS sequence"/>
</dbReference>
<dbReference type="PROSITE" id="PS50011">
    <property type="entry name" value="PROTEIN_KINASE_DOM"/>
    <property type="match status" value="1"/>
</dbReference>
<evidence type="ECO:0000313" key="10">
    <source>
        <dbReference type="EMBL" id="GAA4637668.1"/>
    </source>
</evidence>
<dbReference type="PANTHER" id="PTHR43289">
    <property type="entry name" value="MITOGEN-ACTIVATED PROTEIN KINASE KINASE KINASE 20-RELATED"/>
    <property type="match status" value="1"/>
</dbReference>
<organism evidence="10 11">
    <name type="scientific">Actinoallomurus vinaceus</name>
    <dbReference type="NCBI Taxonomy" id="1080074"/>
    <lineage>
        <taxon>Bacteria</taxon>
        <taxon>Bacillati</taxon>
        <taxon>Actinomycetota</taxon>
        <taxon>Actinomycetes</taxon>
        <taxon>Streptosporangiales</taxon>
        <taxon>Thermomonosporaceae</taxon>
        <taxon>Actinoallomurus</taxon>
    </lineage>
</organism>
<dbReference type="Pfam" id="PF00069">
    <property type="entry name" value="Pkinase"/>
    <property type="match status" value="1"/>
</dbReference>
<keyword evidence="11" id="KW-1185">Reference proteome</keyword>
<dbReference type="RefSeq" id="WP_345440835.1">
    <property type="nucleotide sequence ID" value="NZ_BAABHK010000020.1"/>
</dbReference>
<feature type="region of interest" description="Disordered" evidence="7">
    <location>
        <begin position="298"/>
        <end position="360"/>
    </location>
</feature>
<evidence type="ECO:0000256" key="7">
    <source>
        <dbReference type="SAM" id="MobiDB-lite"/>
    </source>
</evidence>
<feature type="compositionally biased region" description="Low complexity" evidence="7">
    <location>
        <begin position="465"/>
        <end position="476"/>
    </location>
</feature>
<protein>
    <recommendedName>
        <fullName evidence="1">non-specific serine/threonine protein kinase</fullName>
        <ecNumber evidence="1">2.7.11.1</ecNumber>
    </recommendedName>
</protein>
<evidence type="ECO:0000259" key="9">
    <source>
        <dbReference type="PROSITE" id="PS50011"/>
    </source>
</evidence>
<dbReference type="PROSITE" id="PS00108">
    <property type="entry name" value="PROTEIN_KINASE_ST"/>
    <property type="match status" value="1"/>
</dbReference>
<keyword evidence="4" id="KW-0547">Nucleotide-binding</keyword>
<evidence type="ECO:0000256" key="3">
    <source>
        <dbReference type="ARBA" id="ARBA00022679"/>
    </source>
</evidence>
<keyword evidence="6" id="KW-0067">ATP-binding</keyword>
<dbReference type="InterPro" id="IPR011009">
    <property type="entry name" value="Kinase-like_dom_sf"/>
</dbReference>
<dbReference type="EC" id="2.7.11.1" evidence="1"/>
<feature type="compositionally biased region" description="Low complexity" evidence="7">
    <location>
        <begin position="439"/>
        <end position="457"/>
    </location>
</feature>
<gene>
    <name evidence="10" type="ORF">GCM10023196_092390</name>
</gene>
<feature type="transmembrane region" description="Helical" evidence="8">
    <location>
        <begin position="365"/>
        <end position="391"/>
    </location>
</feature>
<dbReference type="EMBL" id="BAABHK010000020">
    <property type="protein sequence ID" value="GAA4637668.1"/>
    <property type="molecule type" value="Genomic_DNA"/>
</dbReference>
<sequence length="491" mass="51592">MTSPDVLNNRYVLDERLAVGGMGEVWKATDRLLGRPVAVKLLKQQYLDDETFRGRFRAEARFAAGLQHGGIAQVYDYGEQDDLAYLVMELVPGETLSRILAGDGRLSVDATLDVIGQAAQALQVAHSAGIIHRDIKPGNLMVTADGTVKITDFGIARGGGDSSMTQTGMVMGTAQYVSPEQATGKRVTPAADLYSLGVVAYECLCGRPPFVADTPVALALKHVREEPPPLPESMPHAVRGLVGALLAKHPDDRPRSAREVAEGAYAIRHSLGLGDVASAEETAAAHGWTVESPVADAWSAEGPASRPWSGEGPASQPWSPEASWTAESPVSRPPVSPGEAASATQRIGAARAGGSRRAPKRRRGLLLPMVLTGATAAVLIGVGVFTVGALWKGPGHTKLVDGNRVQQVGRTAPTRHTRRPHFGEPTDRPVPSGSTFERTTPSPTPSSTKSSAAAPKPTRTRRTPKTTPTTSTADPPSTSPTPAPEESSPGG</sequence>
<evidence type="ECO:0000256" key="5">
    <source>
        <dbReference type="ARBA" id="ARBA00022777"/>
    </source>
</evidence>
<feature type="domain" description="Protein kinase" evidence="9">
    <location>
        <begin position="11"/>
        <end position="272"/>
    </location>
</feature>
<keyword evidence="5" id="KW-0418">Kinase</keyword>
<dbReference type="PANTHER" id="PTHR43289:SF6">
    <property type="entry name" value="SERINE_THREONINE-PROTEIN KINASE NEKL-3"/>
    <property type="match status" value="1"/>
</dbReference>
<evidence type="ECO:0000256" key="8">
    <source>
        <dbReference type="SAM" id="Phobius"/>
    </source>
</evidence>
<dbReference type="InterPro" id="IPR000719">
    <property type="entry name" value="Prot_kinase_dom"/>
</dbReference>
<keyword evidence="8" id="KW-1133">Transmembrane helix</keyword>
<dbReference type="SMART" id="SM00220">
    <property type="entry name" value="S_TKc"/>
    <property type="match status" value="1"/>
</dbReference>
<dbReference type="InterPro" id="IPR008271">
    <property type="entry name" value="Ser/Thr_kinase_AS"/>
</dbReference>
<keyword evidence="8" id="KW-0472">Membrane</keyword>
<dbReference type="CDD" id="cd14014">
    <property type="entry name" value="STKc_PknB_like"/>
    <property type="match status" value="1"/>
</dbReference>
<keyword evidence="2" id="KW-0723">Serine/threonine-protein kinase</keyword>
<evidence type="ECO:0000256" key="6">
    <source>
        <dbReference type="ARBA" id="ARBA00022840"/>
    </source>
</evidence>
<feature type="compositionally biased region" description="Low complexity" evidence="7">
    <location>
        <begin position="346"/>
        <end position="356"/>
    </location>
</feature>
<keyword evidence="8" id="KW-0812">Transmembrane</keyword>
<evidence type="ECO:0000256" key="2">
    <source>
        <dbReference type="ARBA" id="ARBA00022527"/>
    </source>
</evidence>
<keyword evidence="3" id="KW-0808">Transferase</keyword>